<evidence type="ECO:0000256" key="3">
    <source>
        <dbReference type="SAM" id="MobiDB-lite"/>
    </source>
</evidence>
<dbReference type="PANTHER" id="PTHR12215">
    <property type="entry name" value="PHOSPHOPANTETHEINE TRANSFERASE"/>
    <property type="match status" value="1"/>
</dbReference>
<evidence type="ECO:0000256" key="2">
    <source>
        <dbReference type="ARBA" id="ARBA00022679"/>
    </source>
</evidence>
<dbReference type="Gene3D" id="3.90.470.20">
    <property type="entry name" value="4'-phosphopantetheinyl transferase domain"/>
    <property type="match status" value="2"/>
</dbReference>
<dbReference type="InterPro" id="IPR050559">
    <property type="entry name" value="P-Pant_transferase_sf"/>
</dbReference>
<gene>
    <name evidence="5" type="ORF">BJ508DRAFT_412998</name>
</gene>
<evidence type="ECO:0000259" key="4">
    <source>
        <dbReference type="Pfam" id="PF01648"/>
    </source>
</evidence>
<protein>
    <recommendedName>
        <fullName evidence="1">holo-[acyl-carrier-protein] synthase</fullName>
        <ecNumber evidence="1">2.7.8.7</ecNumber>
    </recommendedName>
</protein>
<dbReference type="InterPro" id="IPR037143">
    <property type="entry name" value="4-PPantetheinyl_Trfase_dom_sf"/>
</dbReference>
<dbReference type="GO" id="GO:0008897">
    <property type="term" value="F:holo-[acyl-carrier-protein] synthase activity"/>
    <property type="evidence" value="ECO:0007669"/>
    <property type="project" value="UniProtKB-EC"/>
</dbReference>
<feature type="compositionally biased region" description="Basic and acidic residues" evidence="3">
    <location>
        <begin position="102"/>
        <end position="122"/>
    </location>
</feature>
<feature type="region of interest" description="Disordered" evidence="3">
    <location>
        <begin position="73"/>
        <end position="132"/>
    </location>
</feature>
<dbReference type="SUPFAM" id="SSF56214">
    <property type="entry name" value="4'-phosphopantetheinyl transferase"/>
    <property type="match status" value="1"/>
</dbReference>
<dbReference type="EMBL" id="ML119661">
    <property type="protein sequence ID" value="RPA83958.1"/>
    <property type="molecule type" value="Genomic_DNA"/>
</dbReference>
<dbReference type="STRING" id="1160509.A0A3N4IH01"/>
<feature type="domain" description="4'-phosphopantetheinyl transferase" evidence="4">
    <location>
        <begin position="205"/>
        <end position="309"/>
    </location>
</feature>
<dbReference type="EC" id="2.7.8.7" evidence="1"/>
<dbReference type="Proteomes" id="UP000275078">
    <property type="component" value="Unassembled WGS sequence"/>
</dbReference>
<evidence type="ECO:0000313" key="6">
    <source>
        <dbReference type="Proteomes" id="UP000275078"/>
    </source>
</evidence>
<sequence>MPANNKPHPTIVRYILDVRDIFPSHEALPLALLPEKTHPGIVKFFHHADRKLAFGSQVLQRLLVCRIHFHEEHNASSDEEEVTPSDIDPSTGQARPVRRRIGLKDVEIHRDEASGRPFHQHDDDETSLLTPPKKKPRFLEDFNVSHAAGIVILAARVSEIEPPVRNPLLEHPSGQIPVEYQRRKRKIGVDVVPTKHSPPAGPDKGKREATCEENDKWIKNFIGNQIFTKHEEEQILGEADSKRRVRKLYLLWALKEAYVKAVGTGLITDLLAIEFRNTPLFDVDDKQRRFRGVELYLGGEKSNDWYLEVTAYGGEGPEEASHYLAIASQAEGLREEDLLDEWEILDFEKDVLPYGPFPRMPNKIKRQS</sequence>
<accession>A0A3N4IH01</accession>
<dbReference type="Pfam" id="PF01648">
    <property type="entry name" value="ACPS"/>
    <property type="match status" value="1"/>
</dbReference>
<dbReference type="GO" id="GO:0000287">
    <property type="term" value="F:magnesium ion binding"/>
    <property type="evidence" value="ECO:0007669"/>
    <property type="project" value="InterPro"/>
</dbReference>
<dbReference type="GO" id="GO:0019878">
    <property type="term" value="P:lysine biosynthetic process via aminoadipic acid"/>
    <property type="evidence" value="ECO:0007669"/>
    <property type="project" value="TreeGrafter"/>
</dbReference>
<keyword evidence="6" id="KW-1185">Reference proteome</keyword>
<dbReference type="InterPro" id="IPR008278">
    <property type="entry name" value="4-PPantetheinyl_Trfase_dom"/>
</dbReference>
<keyword evidence="2" id="KW-0808">Transferase</keyword>
<dbReference type="GO" id="GO:0005829">
    <property type="term" value="C:cytosol"/>
    <property type="evidence" value="ECO:0007669"/>
    <property type="project" value="TreeGrafter"/>
</dbReference>
<reference evidence="5 6" key="1">
    <citation type="journal article" date="2018" name="Nat. Ecol. Evol.">
        <title>Pezizomycetes genomes reveal the molecular basis of ectomycorrhizal truffle lifestyle.</title>
        <authorList>
            <person name="Murat C."/>
            <person name="Payen T."/>
            <person name="Noel B."/>
            <person name="Kuo A."/>
            <person name="Morin E."/>
            <person name="Chen J."/>
            <person name="Kohler A."/>
            <person name="Krizsan K."/>
            <person name="Balestrini R."/>
            <person name="Da Silva C."/>
            <person name="Montanini B."/>
            <person name="Hainaut M."/>
            <person name="Levati E."/>
            <person name="Barry K.W."/>
            <person name="Belfiori B."/>
            <person name="Cichocki N."/>
            <person name="Clum A."/>
            <person name="Dockter R.B."/>
            <person name="Fauchery L."/>
            <person name="Guy J."/>
            <person name="Iotti M."/>
            <person name="Le Tacon F."/>
            <person name="Lindquist E.A."/>
            <person name="Lipzen A."/>
            <person name="Malagnac F."/>
            <person name="Mello A."/>
            <person name="Molinier V."/>
            <person name="Miyauchi S."/>
            <person name="Poulain J."/>
            <person name="Riccioni C."/>
            <person name="Rubini A."/>
            <person name="Sitrit Y."/>
            <person name="Splivallo R."/>
            <person name="Traeger S."/>
            <person name="Wang M."/>
            <person name="Zifcakova L."/>
            <person name="Wipf D."/>
            <person name="Zambonelli A."/>
            <person name="Paolocci F."/>
            <person name="Nowrousian M."/>
            <person name="Ottonello S."/>
            <person name="Baldrian P."/>
            <person name="Spatafora J.W."/>
            <person name="Henrissat B."/>
            <person name="Nagy L.G."/>
            <person name="Aury J.M."/>
            <person name="Wincker P."/>
            <person name="Grigoriev I.V."/>
            <person name="Bonfante P."/>
            <person name="Martin F.M."/>
        </authorList>
    </citation>
    <scope>NUCLEOTIDE SEQUENCE [LARGE SCALE GENOMIC DNA]</scope>
    <source>
        <strain evidence="5 6">RN42</strain>
    </source>
</reference>
<name>A0A3N4IH01_ASCIM</name>
<evidence type="ECO:0000256" key="1">
    <source>
        <dbReference type="ARBA" id="ARBA00013172"/>
    </source>
</evidence>
<dbReference type="AlphaFoldDB" id="A0A3N4IH01"/>
<proteinExistence type="predicted"/>
<dbReference type="PANTHER" id="PTHR12215:SF10">
    <property type="entry name" value="L-AMINOADIPATE-SEMIALDEHYDE DEHYDROGENASE-PHOSPHOPANTETHEINYL TRANSFERASE"/>
    <property type="match status" value="1"/>
</dbReference>
<evidence type="ECO:0000313" key="5">
    <source>
        <dbReference type="EMBL" id="RPA83958.1"/>
    </source>
</evidence>
<organism evidence="5 6">
    <name type="scientific">Ascobolus immersus RN42</name>
    <dbReference type="NCBI Taxonomy" id="1160509"/>
    <lineage>
        <taxon>Eukaryota</taxon>
        <taxon>Fungi</taxon>
        <taxon>Dikarya</taxon>
        <taxon>Ascomycota</taxon>
        <taxon>Pezizomycotina</taxon>
        <taxon>Pezizomycetes</taxon>
        <taxon>Pezizales</taxon>
        <taxon>Ascobolaceae</taxon>
        <taxon>Ascobolus</taxon>
    </lineage>
</organism>
<dbReference type="OrthoDB" id="26719at2759"/>